<dbReference type="InterPro" id="IPR050553">
    <property type="entry name" value="Thioredoxin_ResA/DsbE_sf"/>
</dbReference>
<protein>
    <submittedName>
        <fullName evidence="2">AhpC/TSA family protein</fullName>
    </submittedName>
</protein>
<dbReference type="RefSeq" id="WP_091099737.1">
    <property type="nucleotide sequence ID" value="NZ_FNXE01000027.1"/>
</dbReference>
<dbReference type="CDD" id="cd02966">
    <property type="entry name" value="TlpA_like_family"/>
    <property type="match status" value="1"/>
</dbReference>
<evidence type="ECO:0000259" key="1">
    <source>
        <dbReference type="PROSITE" id="PS51352"/>
    </source>
</evidence>
<dbReference type="SUPFAM" id="SSF52833">
    <property type="entry name" value="Thioredoxin-like"/>
    <property type="match status" value="1"/>
</dbReference>
<dbReference type="GO" id="GO:0016209">
    <property type="term" value="F:antioxidant activity"/>
    <property type="evidence" value="ECO:0007669"/>
    <property type="project" value="InterPro"/>
</dbReference>
<proteinExistence type="predicted"/>
<evidence type="ECO:0000313" key="2">
    <source>
        <dbReference type="EMBL" id="SEH88661.1"/>
    </source>
</evidence>
<feature type="domain" description="Thioredoxin" evidence="1">
    <location>
        <begin position="16"/>
        <end position="174"/>
    </location>
</feature>
<dbReference type="PROSITE" id="PS51352">
    <property type="entry name" value="THIOREDOXIN_2"/>
    <property type="match status" value="1"/>
</dbReference>
<evidence type="ECO:0000313" key="3">
    <source>
        <dbReference type="Proteomes" id="UP000199634"/>
    </source>
</evidence>
<dbReference type="EMBL" id="FNXE01000027">
    <property type="protein sequence ID" value="SEH88661.1"/>
    <property type="molecule type" value="Genomic_DNA"/>
</dbReference>
<dbReference type="Proteomes" id="UP000199634">
    <property type="component" value="Unassembled WGS sequence"/>
</dbReference>
<dbReference type="PANTHER" id="PTHR42852:SF13">
    <property type="entry name" value="PROTEIN DIPZ"/>
    <property type="match status" value="1"/>
</dbReference>
<dbReference type="OrthoDB" id="9815205at2"/>
<dbReference type="PROSITE" id="PS51257">
    <property type="entry name" value="PROKAR_LIPOPROTEIN"/>
    <property type="match status" value="1"/>
</dbReference>
<dbReference type="InterPro" id="IPR036249">
    <property type="entry name" value="Thioredoxin-like_sf"/>
</dbReference>
<dbReference type="InterPro" id="IPR013766">
    <property type="entry name" value="Thioredoxin_domain"/>
</dbReference>
<dbReference type="AlphaFoldDB" id="A0A1H6LR20"/>
<name>A0A1H6LR20_9FLAO</name>
<organism evidence="2 3">
    <name type="scientific">Paenimyroides marinum</name>
    <dbReference type="NCBI Taxonomy" id="1159016"/>
    <lineage>
        <taxon>Bacteria</taxon>
        <taxon>Pseudomonadati</taxon>
        <taxon>Bacteroidota</taxon>
        <taxon>Flavobacteriia</taxon>
        <taxon>Flavobacteriales</taxon>
        <taxon>Flavobacteriaceae</taxon>
        <taxon>Paenimyroides</taxon>
    </lineage>
</organism>
<dbReference type="STRING" id="1159016.SAMN02927937_01945"/>
<dbReference type="Pfam" id="PF00578">
    <property type="entry name" value="AhpC-TSA"/>
    <property type="match status" value="1"/>
</dbReference>
<dbReference type="PANTHER" id="PTHR42852">
    <property type="entry name" value="THIOL:DISULFIDE INTERCHANGE PROTEIN DSBE"/>
    <property type="match status" value="1"/>
</dbReference>
<dbReference type="GO" id="GO:0016491">
    <property type="term" value="F:oxidoreductase activity"/>
    <property type="evidence" value="ECO:0007669"/>
    <property type="project" value="InterPro"/>
</dbReference>
<sequence length="174" mass="20122">MKKLVFGGVLSLVLVLFSCQSKKESTETDETGQQIALITDYNDLFAKFTKNDEKLYVINYWATWCKPCIEELPEFMEVNNELKDNTNFKMILVSLDKSSALETDVKAFIEKNNIPTDVYLLSDNKRQMEWIPLVNERWSGAIPATALYKNGKQLYFTEGTLTKEQLKELIHKHL</sequence>
<dbReference type="InterPro" id="IPR000866">
    <property type="entry name" value="AhpC/TSA"/>
</dbReference>
<accession>A0A1H6LR20</accession>
<reference evidence="3" key="1">
    <citation type="submission" date="2016-10" db="EMBL/GenBank/DDBJ databases">
        <authorList>
            <person name="Varghese N."/>
            <person name="Submissions S."/>
        </authorList>
    </citation>
    <scope>NUCLEOTIDE SEQUENCE [LARGE SCALE GENOMIC DNA]</scope>
    <source>
        <strain evidence="3">CGMCC 1.10825</strain>
    </source>
</reference>
<gene>
    <name evidence="2" type="ORF">SAMN02927937_01945</name>
</gene>
<keyword evidence="3" id="KW-1185">Reference proteome</keyword>
<dbReference type="Gene3D" id="3.40.30.10">
    <property type="entry name" value="Glutaredoxin"/>
    <property type="match status" value="1"/>
</dbReference>